<evidence type="ECO:0000256" key="5">
    <source>
        <dbReference type="ARBA" id="ARBA00022833"/>
    </source>
</evidence>
<dbReference type="InterPro" id="IPR014729">
    <property type="entry name" value="Rossmann-like_a/b/a_fold"/>
</dbReference>
<keyword evidence="4" id="KW-0547">Nucleotide-binding</keyword>
<dbReference type="EMBL" id="PGOL01007471">
    <property type="protein sequence ID" value="PKI32670.1"/>
    <property type="molecule type" value="Genomic_DNA"/>
</dbReference>
<dbReference type="GO" id="GO:0005524">
    <property type="term" value="F:ATP binding"/>
    <property type="evidence" value="ECO:0007669"/>
    <property type="project" value="UniProtKB-KW"/>
</dbReference>
<evidence type="ECO:0000256" key="1">
    <source>
        <dbReference type="ARBA" id="ARBA00001947"/>
    </source>
</evidence>
<keyword evidence="6" id="KW-0067">ATP-binding</keyword>
<organism evidence="9 10">
    <name type="scientific">Punica granatum</name>
    <name type="common">Pomegranate</name>
    <dbReference type="NCBI Taxonomy" id="22663"/>
    <lineage>
        <taxon>Eukaryota</taxon>
        <taxon>Viridiplantae</taxon>
        <taxon>Streptophyta</taxon>
        <taxon>Embryophyta</taxon>
        <taxon>Tracheophyta</taxon>
        <taxon>Spermatophyta</taxon>
        <taxon>Magnoliopsida</taxon>
        <taxon>eudicotyledons</taxon>
        <taxon>Gunneridae</taxon>
        <taxon>Pentapetalae</taxon>
        <taxon>rosids</taxon>
        <taxon>malvids</taxon>
        <taxon>Myrtales</taxon>
        <taxon>Lythraceae</taxon>
        <taxon>Punica</taxon>
    </lineage>
</organism>
<keyword evidence="3" id="KW-0479">Metal-binding</keyword>
<evidence type="ECO:0000256" key="3">
    <source>
        <dbReference type="ARBA" id="ARBA00022723"/>
    </source>
</evidence>
<dbReference type="Gene3D" id="3.40.50.620">
    <property type="entry name" value="HUPs"/>
    <property type="match status" value="2"/>
</dbReference>
<dbReference type="AlphaFoldDB" id="A0A2I0HMH0"/>
<evidence type="ECO:0000256" key="4">
    <source>
        <dbReference type="ARBA" id="ARBA00022741"/>
    </source>
</evidence>
<dbReference type="PANTHER" id="PTHR10890:SF26">
    <property type="entry name" value="CYSTEINE--TRNA LIGASE 1, CYTOPLASMIC-RELATED"/>
    <property type="match status" value="1"/>
</dbReference>
<dbReference type="GO" id="GO:0005737">
    <property type="term" value="C:cytoplasm"/>
    <property type="evidence" value="ECO:0007669"/>
    <property type="project" value="TreeGrafter"/>
</dbReference>
<feature type="domain" description="tRNA synthetases class I catalytic" evidence="8">
    <location>
        <begin position="116"/>
        <end position="195"/>
    </location>
</feature>
<comment type="caution">
    <text evidence="9">The sequence shown here is derived from an EMBL/GenBank/DDBJ whole genome shotgun (WGS) entry which is preliminary data.</text>
</comment>
<keyword evidence="10" id="KW-1185">Reference proteome</keyword>
<evidence type="ECO:0000256" key="6">
    <source>
        <dbReference type="ARBA" id="ARBA00022840"/>
    </source>
</evidence>
<dbReference type="GO" id="GO:0004817">
    <property type="term" value="F:cysteine-tRNA ligase activity"/>
    <property type="evidence" value="ECO:0007669"/>
    <property type="project" value="TreeGrafter"/>
</dbReference>
<keyword evidence="2" id="KW-0436">Ligase</keyword>
<name>A0A2I0HMH0_PUNGR</name>
<dbReference type="GO" id="GO:0006423">
    <property type="term" value="P:cysteinyl-tRNA aminoacylation"/>
    <property type="evidence" value="ECO:0007669"/>
    <property type="project" value="TreeGrafter"/>
</dbReference>
<evidence type="ECO:0000259" key="8">
    <source>
        <dbReference type="Pfam" id="PF01406"/>
    </source>
</evidence>
<dbReference type="InterPro" id="IPR009080">
    <property type="entry name" value="tRNAsynth_Ia_anticodon-bd"/>
</dbReference>
<dbReference type="GO" id="GO:0046872">
    <property type="term" value="F:metal ion binding"/>
    <property type="evidence" value="ECO:0007669"/>
    <property type="project" value="UniProtKB-KW"/>
</dbReference>
<keyword evidence="7" id="KW-0175">Coiled coil</keyword>
<comment type="cofactor">
    <cofactor evidence="1">
        <name>Zn(2+)</name>
        <dbReference type="ChEBI" id="CHEBI:29105"/>
    </cofactor>
</comment>
<gene>
    <name evidence="9" type="ORF">CRG98_046935</name>
</gene>
<proteinExistence type="predicted"/>
<dbReference type="Proteomes" id="UP000233551">
    <property type="component" value="Unassembled WGS sequence"/>
</dbReference>
<dbReference type="PANTHER" id="PTHR10890">
    <property type="entry name" value="CYSTEINYL-TRNA SYNTHETASE"/>
    <property type="match status" value="1"/>
</dbReference>
<protein>
    <recommendedName>
        <fullName evidence="8">tRNA synthetases class I catalytic domain-containing protein</fullName>
    </recommendedName>
</protein>
<dbReference type="Pfam" id="PF01406">
    <property type="entry name" value="tRNA-synt_1e"/>
    <property type="match status" value="1"/>
</dbReference>
<sequence>MEKKNKLAVELREQLRLYNSMTQQKEVLKPLVEGKVGMYVCGITTYDFSHLGYARPPSLSTSSIGTFYTWNMKLVRSAASPISITRSSMCQSWVVRVIVCCNNVRCVIFSRAPQPEKPGEPIRWESPRGPGRPGWHIECSAMSNHHLSHKFDIHGGESDLSFPHHENEIAQSCAACPEARINYWMHKGLVSILKDREDALLSFKQEIESTEQPNDEAQECTSEVWREFYDKMSDDLNISHIEAQVKGILGILGFLVLSVLPLTYERVLEELKKKALRRAELEQADLEKLIRKRALARKNKEFTKSDQIRASLMAKGIELMELGDETDWRPCPPLPPANQAAKSPSENVCSVAVHVQQQPLILP</sequence>
<evidence type="ECO:0000256" key="2">
    <source>
        <dbReference type="ARBA" id="ARBA00022598"/>
    </source>
</evidence>
<dbReference type="InterPro" id="IPR032678">
    <property type="entry name" value="tRNA-synt_1_cat_dom"/>
</dbReference>
<evidence type="ECO:0000313" key="10">
    <source>
        <dbReference type="Proteomes" id="UP000233551"/>
    </source>
</evidence>
<evidence type="ECO:0000256" key="7">
    <source>
        <dbReference type="SAM" id="Coils"/>
    </source>
</evidence>
<feature type="coiled-coil region" evidence="7">
    <location>
        <begin position="264"/>
        <end position="299"/>
    </location>
</feature>
<evidence type="ECO:0000313" key="9">
    <source>
        <dbReference type="EMBL" id="PKI32670.1"/>
    </source>
</evidence>
<dbReference type="STRING" id="22663.A0A2I0HMH0"/>
<reference evidence="9 10" key="1">
    <citation type="submission" date="2017-11" db="EMBL/GenBank/DDBJ databases">
        <title>De-novo sequencing of pomegranate (Punica granatum L.) genome.</title>
        <authorList>
            <person name="Akparov Z."/>
            <person name="Amiraslanov A."/>
            <person name="Hajiyeva S."/>
            <person name="Abbasov M."/>
            <person name="Kaur K."/>
            <person name="Hamwieh A."/>
            <person name="Solovyev V."/>
            <person name="Salamov A."/>
            <person name="Braich B."/>
            <person name="Kosarev P."/>
            <person name="Mahmoud A."/>
            <person name="Hajiyev E."/>
            <person name="Babayeva S."/>
            <person name="Izzatullayeva V."/>
            <person name="Mammadov A."/>
            <person name="Mammadov A."/>
            <person name="Sharifova S."/>
            <person name="Ojaghi J."/>
            <person name="Eynullazada K."/>
            <person name="Bayramov B."/>
            <person name="Abdulazimova A."/>
            <person name="Shahmuradov I."/>
        </authorList>
    </citation>
    <scope>NUCLEOTIDE SEQUENCE [LARGE SCALE GENOMIC DNA]</scope>
    <source>
        <strain evidence="10">cv. AG2017</strain>
        <tissue evidence="9">Leaf</tissue>
    </source>
</reference>
<dbReference type="SUPFAM" id="SSF47323">
    <property type="entry name" value="Anticodon-binding domain of a subclass of class I aminoacyl-tRNA synthetases"/>
    <property type="match status" value="1"/>
</dbReference>
<dbReference type="InterPro" id="IPR024909">
    <property type="entry name" value="Cys-tRNA/MSH_ligase"/>
</dbReference>
<dbReference type="Gene3D" id="1.20.120.1910">
    <property type="entry name" value="Cysteine-tRNA ligase, C-terminal anti-codon recognition domain"/>
    <property type="match status" value="1"/>
</dbReference>
<accession>A0A2I0HMH0</accession>
<keyword evidence="5" id="KW-0862">Zinc</keyword>
<dbReference type="SUPFAM" id="SSF52374">
    <property type="entry name" value="Nucleotidylyl transferase"/>
    <property type="match status" value="1"/>
</dbReference>